<feature type="region of interest" description="Disordered" evidence="1">
    <location>
        <begin position="305"/>
        <end position="330"/>
    </location>
</feature>
<feature type="region of interest" description="Disordered" evidence="1">
    <location>
        <begin position="223"/>
        <end position="282"/>
    </location>
</feature>
<dbReference type="SUPFAM" id="SSF52540">
    <property type="entry name" value="P-loop containing nucleoside triphosphate hydrolases"/>
    <property type="match status" value="1"/>
</dbReference>
<name>A0A3D8T3B5_9EURO</name>
<evidence type="ECO:0000313" key="4">
    <source>
        <dbReference type="Proteomes" id="UP000256690"/>
    </source>
</evidence>
<dbReference type="AlphaFoldDB" id="A0A3D8T3B5"/>
<comment type="caution">
    <text evidence="3">The sequence shown here is derived from an EMBL/GenBank/DDBJ whole genome shotgun (WGS) entry which is preliminary data.</text>
</comment>
<evidence type="ECO:0000313" key="3">
    <source>
        <dbReference type="EMBL" id="RDW93043.1"/>
    </source>
</evidence>
<dbReference type="GO" id="GO:0005525">
    <property type="term" value="F:GTP binding"/>
    <property type="evidence" value="ECO:0007669"/>
    <property type="project" value="InterPro"/>
</dbReference>
<feature type="domain" description="G" evidence="2">
    <location>
        <begin position="30"/>
        <end position="91"/>
    </location>
</feature>
<dbReference type="OrthoDB" id="3785626at2759"/>
<keyword evidence="4" id="KW-1185">Reference proteome</keyword>
<dbReference type="Pfam" id="PF01926">
    <property type="entry name" value="MMR_HSR1"/>
    <property type="match status" value="1"/>
</dbReference>
<reference evidence="3 4" key="1">
    <citation type="journal article" date="2018" name="IMA Fungus">
        <title>IMA Genome-F 9: Draft genome sequence of Annulohypoxylon stygium, Aspergillus mulundensis, Berkeleyomyces basicola (syn. Thielaviopsis basicola), Ceratocystis smalleyi, two Cercospora beticola strains, Coleophoma cylindrospora, Fusarium fracticaudum, Phialophora cf. hyalina, and Morchella septimelata.</title>
        <authorList>
            <person name="Wingfield B.D."/>
            <person name="Bills G.F."/>
            <person name="Dong Y."/>
            <person name="Huang W."/>
            <person name="Nel W.J."/>
            <person name="Swalarsk-Parry B.S."/>
            <person name="Vaghefi N."/>
            <person name="Wilken P.M."/>
            <person name="An Z."/>
            <person name="de Beer Z.W."/>
            <person name="De Vos L."/>
            <person name="Chen L."/>
            <person name="Duong T.A."/>
            <person name="Gao Y."/>
            <person name="Hammerbacher A."/>
            <person name="Kikkert J.R."/>
            <person name="Li Y."/>
            <person name="Li H."/>
            <person name="Li K."/>
            <person name="Li Q."/>
            <person name="Liu X."/>
            <person name="Ma X."/>
            <person name="Naidoo K."/>
            <person name="Pethybridge S.J."/>
            <person name="Sun J."/>
            <person name="Steenkamp E.T."/>
            <person name="van der Nest M.A."/>
            <person name="van Wyk S."/>
            <person name="Wingfield M.J."/>
            <person name="Xiong C."/>
            <person name="Yue Q."/>
            <person name="Zhang X."/>
        </authorList>
    </citation>
    <scope>NUCLEOTIDE SEQUENCE [LARGE SCALE GENOMIC DNA]</scope>
    <source>
        <strain evidence="3 4">DSM 5745</strain>
    </source>
</reference>
<dbReference type="RefSeq" id="XP_026608226.1">
    <property type="nucleotide sequence ID" value="XM_026742381.1"/>
</dbReference>
<dbReference type="GeneID" id="38110735"/>
<dbReference type="Proteomes" id="UP000256690">
    <property type="component" value="Unassembled WGS sequence"/>
</dbReference>
<dbReference type="Gene3D" id="3.40.50.300">
    <property type="entry name" value="P-loop containing nucleotide triphosphate hydrolases"/>
    <property type="match status" value="1"/>
</dbReference>
<accession>A0A3D8T3B5</accession>
<feature type="region of interest" description="Disordered" evidence="1">
    <location>
        <begin position="128"/>
        <end position="156"/>
    </location>
</feature>
<dbReference type="InterPro" id="IPR006073">
    <property type="entry name" value="GTP-bd"/>
</dbReference>
<gene>
    <name evidence="3" type="ORF">DSM5745_00365</name>
</gene>
<dbReference type="EMBL" id="PVWQ01000001">
    <property type="protein sequence ID" value="RDW93043.1"/>
    <property type="molecule type" value="Genomic_DNA"/>
</dbReference>
<sequence length="330" mass="34548">MASTAKRTEDCLAELEAQFKKAKTPSSVLLILGRTGAGKSSLLEDLSGLSGYSEQNADSVTKATALCKATINNHPYFIMDTPGFDPGAEQATFTEIARALTSIHPPLRPHPGNPLPNQHCARAIRQFRPQAPPVRPRAERRRPASSEPAGEVGGGLQFGAQELKTYQHGRAYDAGEDTGAVIDWFMDRGRIARGARDMVVRNYGASMAGTGVAKIERELDGDVPIHDTDAGRLLGLPAPSSSSSSQSGKTTDADAPAPAAAGSTGVDSPPKKTGSQSEPRSGWQVFLDGAAWFFRNVEVNVGVGGGDGRGGGSRKGPRFNHGDPFSGGGG</sequence>
<evidence type="ECO:0000256" key="1">
    <source>
        <dbReference type="SAM" id="MobiDB-lite"/>
    </source>
</evidence>
<protein>
    <recommendedName>
        <fullName evidence="2">G domain-containing protein</fullName>
    </recommendedName>
</protein>
<evidence type="ECO:0000259" key="2">
    <source>
        <dbReference type="Pfam" id="PF01926"/>
    </source>
</evidence>
<proteinExistence type="predicted"/>
<feature type="compositionally biased region" description="Gly residues" evidence="1">
    <location>
        <begin position="305"/>
        <end position="314"/>
    </location>
</feature>
<organism evidence="3 4">
    <name type="scientific">Aspergillus mulundensis</name>
    <dbReference type="NCBI Taxonomy" id="1810919"/>
    <lineage>
        <taxon>Eukaryota</taxon>
        <taxon>Fungi</taxon>
        <taxon>Dikarya</taxon>
        <taxon>Ascomycota</taxon>
        <taxon>Pezizomycotina</taxon>
        <taxon>Eurotiomycetes</taxon>
        <taxon>Eurotiomycetidae</taxon>
        <taxon>Eurotiales</taxon>
        <taxon>Aspergillaceae</taxon>
        <taxon>Aspergillus</taxon>
        <taxon>Aspergillus subgen. Nidulantes</taxon>
    </lineage>
</organism>
<dbReference type="InterPro" id="IPR027417">
    <property type="entry name" value="P-loop_NTPase"/>
</dbReference>